<reference evidence="1" key="1">
    <citation type="submission" date="2022-01" db="EMBL/GenBank/DDBJ databases">
        <authorList>
            <person name="Lagorce A."/>
        </authorList>
    </citation>
    <scope>NUCLEOTIDE SEQUENCE</scope>
    <source>
        <strain evidence="1">Th15_F1_D04</strain>
    </source>
</reference>
<dbReference type="AlphaFoldDB" id="A0AAU9Q6C8"/>
<proteinExistence type="predicted"/>
<name>A0AAU9Q6C8_9VIBR</name>
<dbReference type="PANTHER" id="PTHR39166:SF1">
    <property type="entry name" value="BLL1166 PROTEIN"/>
    <property type="match status" value="1"/>
</dbReference>
<sequence length="182" mass="21195">MPMLEDKLAQLLAEDPLRIQALECVRSLALPDCYIAAGFVRNLVWDHLHQKHNPTPLNDLDVVYFDPNELDEQTYLKYEAQLNALMPELNWQVRNQANMHIRNSDNPYQSTLDAMSYWPEKETAVAARLNEKNQIECISAFGFESLFEGQITYNPKRTLALFQSRVESKNWLITWPQLRVTV</sequence>
<protein>
    <recommendedName>
        <fullName evidence="3">Nitrate reductase</fullName>
    </recommendedName>
</protein>
<comment type="caution">
    <text evidence="1">The sequence shown here is derived from an EMBL/GenBank/DDBJ whole genome shotgun (WGS) entry which is preliminary data.</text>
</comment>
<dbReference type="PANTHER" id="PTHR39166">
    <property type="entry name" value="BLL1166 PROTEIN"/>
    <property type="match status" value="1"/>
</dbReference>
<accession>A0AAU9Q6C8</accession>
<organism evidence="1 2">
    <name type="scientific">Vibrio owensii</name>
    <dbReference type="NCBI Taxonomy" id="696485"/>
    <lineage>
        <taxon>Bacteria</taxon>
        <taxon>Pseudomonadati</taxon>
        <taxon>Pseudomonadota</taxon>
        <taxon>Gammaproteobacteria</taxon>
        <taxon>Vibrionales</taxon>
        <taxon>Vibrionaceae</taxon>
        <taxon>Vibrio</taxon>
    </lineage>
</organism>
<dbReference type="InterPro" id="IPR009267">
    <property type="entry name" value="NTP_transf_6"/>
</dbReference>
<gene>
    <name evidence="1" type="ORF">THF1D04_30188</name>
</gene>
<evidence type="ECO:0000313" key="1">
    <source>
        <dbReference type="EMBL" id="CAH1531555.1"/>
    </source>
</evidence>
<evidence type="ECO:0008006" key="3">
    <source>
        <dbReference type="Google" id="ProtNLM"/>
    </source>
</evidence>
<dbReference type="EMBL" id="CAKMTQ010000023">
    <property type="protein sequence ID" value="CAH1531555.1"/>
    <property type="molecule type" value="Genomic_DNA"/>
</dbReference>
<dbReference type="Proteomes" id="UP001295420">
    <property type="component" value="Unassembled WGS sequence"/>
</dbReference>
<evidence type="ECO:0000313" key="2">
    <source>
        <dbReference type="Proteomes" id="UP001295420"/>
    </source>
</evidence>
<dbReference type="Pfam" id="PF06042">
    <property type="entry name" value="NTP_transf_6"/>
    <property type="match status" value="1"/>
</dbReference>